<dbReference type="AlphaFoldDB" id="A0A8J4E467"/>
<dbReference type="RefSeq" id="WP_204005533.1">
    <property type="nucleotide sequence ID" value="NZ_BOPG01000061.1"/>
</dbReference>
<dbReference type="SUPFAM" id="SSF49384">
    <property type="entry name" value="Carbohydrate-binding domain"/>
    <property type="match status" value="1"/>
</dbReference>
<dbReference type="GO" id="GO:0000272">
    <property type="term" value="P:polysaccharide catabolic process"/>
    <property type="evidence" value="ECO:0007669"/>
    <property type="project" value="UniProtKB-KW"/>
</dbReference>
<evidence type="ECO:0000256" key="3">
    <source>
        <dbReference type="SAM" id="MobiDB-lite"/>
    </source>
</evidence>
<dbReference type="InterPro" id="IPR001919">
    <property type="entry name" value="CBD2"/>
</dbReference>
<dbReference type="Gene3D" id="2.60.120.180">
    <property type="match status" value="1"/>
</dbReference>
<dbReference type="InterPro" id="IPR008965">
    <property type="entry name" value="CBM2/CBM3_carb-bd_dom_sf"/>
</dbReference>
<keyword evidence="7" id="KW-1185">Reference proteome</keyword>
<dbReference type="PANTHER" id="PTHR34002">
    <property type="entry name" value="BLR1656 PROTEIN"/>
    <property type="match status" value="1"/>
</dbReference>
<reference evidence="6" key="1">
    <citation type="submission" date="2021-01" db="EMBL/GenBank/DDBJ databases">
        <title>Whole genome shotgun sequence of Virgisporangium aurantiacum NBRC 16421.</title>
        <authorList>
            <person name="Komaki H."/>
            <person name="Tamura T."/>
        </authorList>
    </citation>
    <scope>NUCLEOTIDE SEQUENCE</scope>
    <source>
        <strain evidence="6">NBRC 16421</strain>
    </source>
</reference>
<dbReference type="EMBL" id="BOPG01000061">
    <property type="protein sequence ID" value="GIJ60881.1"/>
    <property type="molecule type" value="Genomic_DNA"/>
</dbReference>
<dbReference type="PROSITE" id="PS51257">
    <property type="entry name" value="PROKAR_LIPOPROTEIN"/>
    <property type="match status" value="1"/>
</dbReference>
<protein>
    <recommendedName>
        <fullName evidence="5">CBM2 domain-containing protein</fullName>
    </recommendedName>
</protein>
<dbReference type="GO" id="GO:0008810">
    <property type="term" value="F:cellulase activity"/>
    <property type="evidence" value="ECO:0007669"/>
    <property type="project" value="InterPro"/>
</dbReference>
<dbReference type="SMART" id="SM00637">
    <property type="entry name" value="CBD_II"/>
    <property type="match status" value="1"/>
</dbReference>
<dbReference type="GO" id="GO:0030247">
    <property type="term" value="F:polysaccharide binding"/>
    <property type="evidence" value="ECO:0007669"/>
    <property type="project" value="UniProtKB-UniRule"/>
</dbReference>
<accession>A0A8J4E467</accession>
<evidence type="ECO:0000256" key="1">
    <source>
        <dbReference type="ARBA" id="ARBA00005519"/>
    </source>
</evidence>
<feature type="chain" id="PRO_5035144755" description="CBM2 domain-containing protein" evidence="4">
    <location>
        <begin position="32"/>
        <end position="374"/>
    </location>
</feature>
<dbReference type="PANTHER" id="PTHR34002:SF9">
    <property type="entry name" value="XYLOGLUCAN-SPECIFIC ENDO-BETA-1,4-GLUCANASE A"/>
    <property type="match status" value="1"/>
</dbReference>
<organism evidence="6 7">
    <name type="scientific">Virgisporangium aurantiacum</name>
    <dbReference type="NCBI Taxonomy" id="175570"/>
    <lineage>
        <taxon>Bacteria</taxon>
        <taxon>Bacillati</taxon>
        <taxon>Actinomycetota</taxon>
        <taxon>Actinomycetes</taxon>
        <taxon>Micromonosporales</taxon>
        <taxon>Micromonosporaceae</taxon>
        <taxon>Virgisporangium</taxon>
    </lineage>
</organism>
<keyword evidence="4" id="KW-0732">Signal</keyword>
<comment type="caution">
    <text evidence="6">The sequence shown here is derived from an EMBL/GenBank/DDBJ whole genome shotgun (WGS) entry which is preliminary data.</text>
</comment>
<keyword evidence="2" id="KW-0326">Glycosidase</keyword>
<evidence type="ECO:0000256" key="4">
    <source>
        <dbReference type="SAM" id="SignalP"/>
    </source>
</evidence>
<dbReference type="InterPro" id="IPR013320">
    <property type="entry name" value="ConA-like_dom_sf"/>
</dbReference>
<sequence length="374" mass="39282">MRRRTPVLMAGTAALLAGLGVVVVTAPPALAATGCRVQYAVSSTWPGGFGANVTIVNLGDAVTSWTLVWSYSAGQTVTQAWSATVSQSGAQVTARNAGYNGSIATNGSASFGFNGSWTGSNPVPTAFTLNGTACTGSVTGPTTPPTSQPPSNPPTNGVPSDAVWVASGQWDTWQSNGYTVYNNIWGSGAGSQTIWARTPTNWGVIANHPMTSGVKSYPHTVRGSVNRTVSSLSTLTSSFNVSVPGSGNYATTYDIWANNWAYEVMLWMNWNGQVGPIAESYDQNGAVPNFRNVSLGGHTWNIYRGSNGANAVFSFLRVGNTNSGNVDVRAILNWLRTQNWWADVTVGEVQFGFEISGTNGSAAFTDNSFAMTVA</sequence>
<dbReference type="SUPFAM" id="SSF49899">
    <property type="entry name" value="Concanavalin A-like lectins/glucanases"/>
    <property type="match status" value="1"/>
</dbReference>
<dbReference type="Proteomes" id="UP000612585">
    <property type="component" value="Unassembled WGS sequence"/>
</dbReference>
<evidence type="ECO:0000259" key="5">
    <source>
        <dbReference type="PROSITE" id="PS51173"/>
    </source>
</evidence>
<keyword evidence="2" id="KW-0378">Hydrolase</keyword>
<dbReference type="InterPro" id="IPR012291">
    <property type="entry name" value="CBM2_carb-bd_dom_sf"/>
</dbReference>
<keyword evidence="2" id="KW-0119">Carbohydrate metabolism</keyword>
<feature type="signal peptide" evidence="4">
    <location>
        <begin position="1"/>
        <end position="31"/>
    </location>
</feature>
<evidence type="ECO:0000313" key="7">
    <source>
        <dbReference type="Proteomes" id="UP000612585"/>
    </source>
</evidence>
<dbReference type="Gene3D" id="2.60.40.290">
    <property type="match status" value="1"/>
</dbReference>
<proteinExistence type="inferred from homology"/>
<gene>
    <name evidence="6" type="ORF">Vau01_083970</name>
</gene>
<dbReference type="Pfam" id="PF00553">
    <property type="entry name" value="CBM_2"/>
    <property type="match status" value="1"/>
</dbReference>
<comment type="similarity">
    <text evidence="1 2">Belongs to the glycosyl hydrolase 12 (cellulase H) family.</text>
</comment>
<feature type="region of interest" description="Disordered" evidence="3">
    <location>
        <begin position="132"/>
        <end position="158"/>
    </location>
</feature>
<name>A0A8J4E467_9ACTN</name>
<evidence type="ECO:0000256" key="2">
    <source>
        <dbReference type="RuleBase" id="RU361163"/>
    </source>
</evidence>
<evidence type="ECO:0000313" key="6">
    <source>
        <dbReference type="EMBL" id="GIJ60881.1"/>
    </source>
</evidence>
<keyword evidence="2" id="KW-0624">Polysaccharide degradation</keyword>
<dbReference type="Pfam" id="PF01670">
    <property type="entry name" value="Glyco_hydro_12"/>
    <property type="match status" value="1"/>
</dbReference>
<feature type="domain" description="CBM2" evidence="5">
    <location>
        <begin position="28"/>
        <end position="137"/>
    </location>
</feature>
<feature type="compositionally biased region" description="Pro residues" evidence="3">
    <location>
        <begin position="142"/>
        <end position="153"/>
    </location>
</feature>
<dbReference type="PROSITE" id="PS51173">
    <property type="entry name" value="CBM2"/>
    <property type="match status" value="1"/>
</dbReference>
<dbReference type="InterPro" id="IPR013319">
    <property type="entry name" value="GH11/12"/>
</dbReference>
<dbReference type="InterPro" id="IPR002594">
    <property type="entry name" value="GH12"/>
</dbReference>